<dbReference type="EMBL" id="VXIS01000008">
    <property type="protein sequence ID" value="KAA8914158.1"/>
    <property type="molecule type" value="Genomic_DNA"/>
</dbReference>
<evidence type="ECO:0000313" key="3">
    <source>
        <dbReference type="Proteomes" id="UP000326924"/>
    </source>
</evidence>
<evidence type="ECO:0000256" key="1">
    <source>
        <dbReference type="SAM" id="MobiDB-lite"/>
    </source>
</evidence>
<feature type="compositionally biased region" description="Basic and acidic residues" evidence="1">
    <location>
        <begin position="13"/>
        <end position="30"/>
    </location>
</feature>
<dbReference type="Proteomes" id="UP000326924">
    <property type="component" value="Unassembled WGS sequence"/>
</dbReference>
<evidence type="ECO:0000313" key="2">
    <source>
        <dbReference type="EMBL" id="KAA8914158.1"/>
    </source>
</evidence>
<feature type="region of interest" description="Disordered" evidence="1">
    <location>
        <begin position="1"/>
        <end position="31"/>
    </location>
</feature>
<accession>A0A5J5FAJ8</accession>
<keyword evidence="3" id="KW-1185">Reference proteome</keyword>
<organism evidence="2 3">
    <name type="scientific">Sphaerosporella brunnea</name>
    <dbReference type="NCBI Taxonomy" id="1250544"/>
    <lineage>
        <taxon>Eukaryota</taxon>
        <taxon>Fungi</taxon>
        <taxon>Dikarya</taxon>
        <taxon>Ascomycota</taxon>
        <taxon>Pezizomycotina</taxon>
        <taxon>Pezizomycetes</taxon>
        <taxon>Pezizales</taxon>
        <taxon>Pyronemataceae</taxon>
        <taxon>Sphaerosporella</taxon>
    </lineage>
</organism>
<reference evidence="2 3" key="1">
    <citation type="submission" date="2019-09" db="EMBL/GenBank/DDBJ databases">
        <title>Draft genome of the ectomycorrhizal ascomycete Sphaerosporella brunnea.</title>
        <authorList>
            <consortium name="DOE Joint Genome Institute"/>
            <person name="Benucci G.M."/>
            <person name="Marozzi G."/>
            <person name="Antonielli L."/>
            <person name="Sanchez S."/>
            <person name="Marco P."/>
            <person name="Wang X."/>
            <person name="Falini L.B."/>
            <person name="Barry K."/>
            <person name="Haridas S."/>
            <person name="Lipzen A."/>
            <person name="Labutti K."/>
            <person name="Grigoriev I.V."/>
            <person name="Murat C."/>
            <person name="Martin F."/>
            <person name="Albertini E."/>
            <person name="Donnini D."/>
            <person name="Bonito G."/>
        </authorList>
    </citation>
    <scope>NUCLEOTIDE SEQUENCE [LARGE SCALE GENOMIC DNA]</scope>
    <source>
        <strain evidence="2 3">Sb_GMNB300</strain>
    </source>
</reference>
<name>A0A5J5FAJ8_9PEZI</name>
<gene>
    <name evidence="2" type="ORF">FN846DRAFT_902256</name>
</gene>
<protein>
    <submittedName>
        <fullName evidence="2">Uncharacterized protein</fullName>
    </submittedName>
</protein>
<sequence>MAAFQPPAVGVDGDLRLETSDGHKPSRADPGEILEPARLVRRWARAAIQSMMYEPLSFLLCVEARGFAVVQMQLANTMVNIANTVGTILAVAPAKVV</sequence>
<dbReference type="AlphaFoldDB" id="A0A5J5FAJ8"/>
<proteinExistence type="predicted"/>
<dbReference type="InParanoid" id="A0A5J5FAJ8"/>
<comment type="caution">
    <text evidence="2">The sequence shown here is derived from an EMBL/GenBank/DDBJ whole genome shotgun (WGS) entry which is preliminary data.</text>
</comment>